<dbReference type="KEGG" id="xyk:GT347_20110"/>
<gene>
    <name evidence="3" type="ORF">GT347_20110</name>
</gene>
<dbReference type="EMBL" id="CP047650">
    <property type="protein sequence ID" value="QHJ00080.1"/>
    <property type="molecule type" value="Genomic_DNA"/>
</dbReference>
<feature type="signal peptide" evidence="2">
    <location>
        <begin position="1"/>
        <end position="21"/>
    </location>
</feature>
<dbReference type="RefSeq" id="WP_160553890.1">
    <property type="nucleotide sequence ID" value="NZ_CP047650.1"/>
</dbReference>
<evidence type="ECO:0008006" key="5">
    <source>
        <dbReference type="Google" id="ProtNLM"/>
    </source>
</evidence>
<reference evidence="3 4" key="1">
    <citation type="submission" date="2020-01" db="EMBL/GenBank/DDBJ databases">
        <title>Genome sequencing of strain KACC 21265.</title>
        <authorList>
            <person name="Heo J."/>
            <person name="Kim S.-J."/>
            <person name="Kim J.-S."/>
            <person name="Hong S.-B."/>
            <person name="Kwon S.-W."/>
        </authorList>
    </citation>
    <scope>NUCLEOTIDE SEQUENCE [LARGE SCALE GENOMIC DNA]</scope>
    <source>
        <strain evidence="3 4">KACC 21265</strain>
    </source>
</reference>
<dbReference type="AlphaFoldDB" id="A0A857JAL1"/>
<dbReference type="Proteomes" id="UP000464787">
    <property type="component" value="Chromosome"/>
</dbReference>
<evidence type="ECO:0000313" key="4">
    <source>
        <dbReference type="Proteomes" id="UP000464787"/>
    </source>
</evidence>
<accession>A0A857JAL1</accession>
<keyword evidence="4" id="KW-1185">Reference proteome</keyword>
<feature type="region of interest" description="Disordered" evidence="1">
    <location>
        <begin position="55"/>
        <end position="80"/>
    </location>
</feature>
<evidence type="ECO:0000256" key="1">
    <source>
        <dbReference type="SAM" id="MobiDB-lite"/>
    </source>
</evidence>
<name>A0A857JAL1_9BURK</name>
<evidence type="ECO:0000256" key="2">
    <source>
        <dbReference type="SAM" id="SignalP"/>
    </source>
</evidence>
<sequence length="80" mass="8393">MQAWGLTVLLAAALLAGTATNCDTEADQATADTVAARAAEAEDLQLAVYVAEHDAVRSQHPSAAEPVRRRHPSALPESDQ</sequence>
<evidence type="ECO:0000313" key="3">
    <source>
        <dbReference type="EMBL" id="QHJ00080.1"/>
    </source>
</evidence>
<feature type="chain" id="PRO_5032814338" description="Lipoprotein" evidence="2">
    <location>
        <begin position="22"/>
        <end position="80"/>
    </location>
</feature>
<keyword evidence="2" id="KW-0732">Signal</keyword>
<protein>
    <recommendedName>
        <fullName evidence="5">Lipoprotein</fullName>
    </recommendedName>
</protein>
<proteinExistence type="predicted"/>
<organism evidence="3 4">
    <name type="scientific">Xylophilus rhododendri</name>
    <dbReference type="NCBI Taxonomy" id="2697032"/>
    <lineage>
        <taxon>Bacteria</taxon>
        <taxon>Pseudomonadati</taxon>
        <taxon>Pseudomonadota</taxon>
        <taxon>Betaproteobacteria</taxon>
        <taxon>Burkholderiales</taxon>
        <taxon>Xylophilus</taxon>
    </lineage>
</organism>